<keyword evidence="2" id="KW-1185">Reference proteome</keyword>
<comment type="caution">
    <text evidence="1">The sequence shown here is derived from an EMBL/GenBank/DDBJ whole genome shotgun (WGS) entry which is preliminary data.</text>
</comment>
<sequence>MSVVLTSVELLAQPADAYMNAAQQQFFRTLLLDQRAELQQRIAEEFEALRERDTSSDPADIGSAEEQREWQLRVLEREKKLLDKIDEALERLASGEYGWCRESGEPIGLKRLLLRPTASLGIEAKERQEQRERHLRHA</sequence>
<evidence type="ECO:0000313" key="1">
    <source>
        <dbReference type="EMBL" id="MFJ1337883.1"/>
    </source>
</evidence>
<evidence type="ECO:0000313" key="2">
    <source>
        <dbReference type="Proteomes" id="UP001615411"/>
    </source>
</evidence>
<dbReference type="EMBL" id="JBIUGF010000015">
    <property type="protein sequence ID" value="MFJ1337883.1"/>
    <property type="molecule type" value="Genomic_DNA"/>
</dbReference>
<proteinExistence type="predicted"/>
<protein>
    <submittedName>
        <fullName evidence="1">RNA polymerase-binding protein DksA</fullName>
    </submittedName>
</protein>
<name>A0ACC7LS40_9PSED</name>
<gene>
    <name evidence="1" type="primary">dksA</name>
    <name evidence="1" type="ORF">ACIKP7_07040</name>
</gene>
<dbReference type="Proteomes" id="UP001615411">
    <property type="component" value="Unassembled WGS sequence"/>
</dbReference>
<reference evidence="1" key="1">
    <citation type="submission" date="2024-10" db="EMBL/GenBank/DDBJ databases">
        <title>Aeromonas and Pseudomonas from the Cagarras Archipelago, Rio de Janeiro, Brazil.</title>
        <authorList>
            <person name="Canellas A.L.B."/>
            <person name="Laport M.S."/>
        </authorList>
    </citation>
    <scope>NUCLEOTIDE SEQUENCE</scope>
    <source>
        <strain evidence="1">ACP-7</strain>
    </source>
</reference>
<organism evidence="1 2">
    <name type="scientific">Pseudomonas caricapapayae</name>
    <dbReference type="NCBI Taxonomy" id="46678"/>
    <lineage>
        <taxon>Bacteria</taxon>
        <taxon>Pseudomonadati</taxon>
        <taxon>Pseudomonadota</taxon>
        <taxon>Gammaproteobacteria</taxon>
        <taxon>Pseudomonadales</taxon>
        <taxon>Pseudomonadaceae</taxon>
        <taxon>Pseudomonas</taxon>
    </lineage>
</organism>
<accession>A0ACC7LS40</accession>